<dbReference type="HOGENOM" id="CLU_536847_0_0_1"/>
<dbReference type="InParanoid" id="A0A061F978"/>
<keyword evidence="1" id="KW-0472">Membrane</keyword>
<dbReference type="Proteomes" id="UP000026915">
    <property type="component" value="Chromosome 7"/>
</dbReference>
<name>A0A061F978_THECC</name>
<feature type="transmembrane region" description="Helical" evidence="1">
    <location>
        <begin position="298"/>
        <end position="321"/>
    </location>
</feature>
<evidence type="ECO:0000313" key="2">
    <source>
        <dbReference type="EMBL" id="EOY13237.1"/>
    </source>
</evidence>
<keyword evidence="3" id="KW-1185">Reference proteome</keyword>
<organism evidence="2 3">
    <name type="scientific">Theobroma cacao</name>
    <name type="common">Cacao</name>
    <name type="synonym">Cocoa</name>
    <dbReference type="NCBI Taxonomy" id="3641"/>
    <lineage>
        <taxon>Eukaryota</taxon>
        <taxon>Viridiplantae</taxon>
        <taxon>Streptophyta</taxon>
        <taxon>Embryophyta</taxon>
        <taxon>Tracheophyta</taxon>
        <taxon>Spermatophyta</taxon>
        <taxon>Magnoliopsida</taxon>
        <taxon>eudicotyledons</taxon>
        <taxon>Gunneridae</taxon>
        <taxon>Pentapetalae</taxon>
        <taxon>rosids</taxon>
        <taxon>malvids</taxon>
        <taxon>Malvales</taxon>
        <taxon>Malvaceae</taxon>
        <taxon>Byttnerioideae</taxon>
        <taxon>Theobroma</taxon>
    </lineage>
</organism>
<sequence>MQLQHLECLGLCNLIRECDPWRMKNEHNDDKSDKLFPIVIIECGIICVILLFISVTIGIVLHYEIEEKGGLGVDEEEEEIEIEAPAWFFPTILGTSCCIFALLAGILCWLTKNYVAGRAVKGQGNASDDVLGNCYIVINVVGFSFSVVLAIEFALLTTFMIRCPSVAAMDPIPDVKMPVDGQPDPRIASSESTERKKVNRFKIFNTNNGRIIQSSIAATKMTHKDSSPPTPAKVRTRNTSDACHFIERKEFIRRLSIVLHFQIVEKAGLDGDEEETEIEAPPWAVKGQSNEADDLSGYYYILPNVVGFSFLVVMAVELALLTTFMIMCPTVAATDPISDVEMPADDQPDPRIASDYLFQQPPNLSSSDSKDHNDSQRLVASNPCRGRRKLVWVVMKRKRMMKQKSKAPAWFFHTILGTACCLFAVLAGILYWQTRNYVAERAVKGQSTEADDLSGYYYIAQHVFGFSFLVVMAVEFTLLRIQDLICYFHDHVSECCSYGSDFGRRNAC</sequence>
<feature type="transmembrane region" description="Helical" evidence="1">
    <location>
        <begin position="456"/>
        <end position="479"/>
    </location>
</feature>
<dbReference type="EMBL" id="CM001885">
    <property type="protein sequence ID" value="EOY13237.1"/>
    <property type="molecule type" value="Genomic_DNA"/>
</dbReference>
<dbReference type="AlphaFoldDB" id="A0A061F978"/>
<evidence type="ECO:0000256" key="1">
    <source>
        <dbReference type="SAM" id="Phobius"/>
    </source>
</evidence>
<keyword evidence="1" id="KW-1133">Transmembrane helix</keyword>
<feature type="transmembrane region" description="Helical" evidence="1">
    <location>
        <begin position="35"/>
        <end position="61"/>
    </location>
</feature>
<reference evidence="2 3" key="1">
    <citation type="journal article" date="2013" name="Genome Biol.">
        <title>The genome sequence of the most widely cultivated cacao type and its use to identify candidate genes regulating pod color.</title>
        <authorList>
            <person name="Motamayor J.C."/>
            <person name="Mockaitis K."/>
            <person name="Schmutz J."/>
            <person name="Haiminen N."/>
            <person name="Iii D.L."/>
            <person name="Cornejo O."/>
            <person name="Findley S.D."/>
            <person name="Zheng P."/>
            <person name="Utro F."/>
            <person name="Royaert S."/>
            <person name="Saski C."/>
            <person name="Jenkins J."/>
            <person name="Podicheti R."/>
            <person name="Zhao M."/>
            <person name="Scheffler B.E."/>
            <person name="Stack J.C."/>
            <person name="Feltus F.A."/>
            <person name="Mustiga G.M."/>
            <person name="Amores F."/>
            <person name="Phillips W."/>
            <person name="Marelli J.P."/>
            <person name="May G.D."/>
            <person name="Shapiro H."/>
            <person name="Ma J."/>
            <person name="Bustamante C.D."/>
            <person name="Schnell R.J."/>
            <person name="Main D."/>
            <person name="Gilbert D."/>
            <person name="Parida L."/>
            <person name="Kuhn D.N."/>
        </authorList>
    </citation>
    <scope>NUCLEOTIDE SEQUENCE [LARGE SCALE GENOMIC DNA]</scope>
    <source>
        <strain evidence="3">cv. Matina 1-6</strain>
    </source>
</reference>
<feature type="transmembrane region" description="Helical" evidence="1">
    <location>
        <begin position="407"/>
        <end position="432"/>
    </location>
</feature>
<feature type="transmembrane region" description="Helical" evidence="1">
    <location>
        <begin position="87"/>
        <end position="110"/>
    </location>
</feature>
<protein>
    <submittedName>
        <fullName evidence="2">Uncharacterized protein</fullName>
    </submittedName>
</protein>
<dbReference type="Gramene" id="EOY13237">
    <property type="protein sequence ID" value="EOY13237"/>
    <property type="gene ID" value="TCM_031763"/>
</dbReference>
<evidence type="ECO:0000313" key="3">
    <source>
        <dbReference type="Proteomes" id="UP000026915"/>
    </source>
</evidence>
<proteinExistence type="predicted"/>
<keyword evidence="1" id="KW-0812">Transmembrane</keyword>
<gene>
    <name evidence="2" type="ORF">TCM_031763</name>
</gene>
<accession>A0A061F978</accession>
<feature type="transmembrane region" description="Helical" evidence="1">
    <location>
        <begin position="130"/>
        <end position="156"/>
    </location>
</feature>